<gene>
    <name evidence="2" type="ORF">GOODEAATRI_000990</name>
</gene>
<protein>
    <submittedName>
        <fullName evidence="2">Uncharacterized protein</fullName>
    </submittedName>
</protein>
<feature type="region of interest" description="Disordered" evidence="1">
    <location>
        <begin position="54"/>
        <end position="77"/>
    </location>
</feature>
<proteinExistence type="predicted"/>
<reference evidence="2 3" key="1">
    <citation type="submission" date="2021-06" db="EMBL/GenBank/DDBJ databases">
        <authorList>
            <person name="Palmer J.M."/>
        </authorList>
    </citation>
    <scope>NUCLEOTIDE SEQUENCE [LARGE SCALE GENOMIC DNA]</scope>
    <source>
        <strain evidence="2 3">GA_2019</strain>
        <tissue evidence="2">Muscle</tissue>
    </source>
</reference>
<dbReference type="Proteomes" id="UP001476798">
    <property type="component" value="Unassembled WGS sequence"/>
</dbReference>
<evidence type="ECO:0000313" key="2">
    <source>
        <dbReference type="EMBL" id="MEQ2180413.1"/>
    </source>
</evidence>
<keyword evidence="3" id="KW-1185">Reference proteome</keyword>
<feature type="non-terminal residue" evidence="2">
    <location>
        <position position="1"/>
    </location>
</feature>
<evidence type="ECO:0000256" key="1">
    <source>
        <dbReference type="SAM" id="MobiDB-lite"/>
    </source>
</evidence>
<accession>A0ABV0PAC6</accession>
<evidence type="ECO:0000313" key="3">
    <source>
        <dbReference type="Proteomes" id="UP001476798"/>
    </source>
</evidence>
<name>A0ABV0PAC6_9TELE</name>
<dbReference type="EMBL" id="JAHRIO010069995">
    <property type="protein sequence ID" value="MEQ2180413.1"/>
    <property type="molecule type" value="Genomic_DNA"/>
</dbReference>
<sequence length="77" mass="8365">LLEPEGRCPAPIPSGVGVIESHRPAVCCKFTMHFGDTIDGSRTLDTEVRGRVTWRGRTKRSNGTGDKETKAVLQGQV</sequence>
<comment type="caution">
    <text evidence="2">The sequence shown here is derived from an EMBL/GenBank/DDBJ whole genome shotgun (WGS) entry which is preliminary data.</text>
</comment>
<organism evidence="2 3">
    <name type="scientific">Goodea atripinnis</name>
    <dbReference type="NCBI Taxonomy" id="208336"/>
    <lineage>
        <taxon>Eukaryota</taxon>
        <taxon>Metazoa</taxon>
        <taxon>Chordata</taxon>
        <taxon>Craniata</taxon>
        <taxon>Vertebrata</taxon>
        <taxon>Euteleostomi</taxon>
        <taxon>Actinopterygii</taxon>
        <taxon>Neopterygii</taxon>
        <taxon>Teleostei</taxon>
        <taxon>Neoteleostei</taxon>
        <taxon>Acanthomorphata</taxon>
        <taxon>Ovalentaria</taxon>
        <taxon>Atherinomorphae</taxon>
        <taxon>Cyprinodontiformes</taxon>
        <taxon>Goodeidae</taxon>
        <taxon>Goodea</taxon>
    </lineage>
</organism>